<organism evidence="2 3">
    <name type="scientific">Chryseobacterium luteum</name>
    <dbReference type="NCBI Taxonomy" id="421531"/>
    <lineage>
        <taxon>Bacteria</taxon>
        <taxon>Pseudomonadati</taxon>
        <taxon>Bacteroidota</taxon>
        <taxon>Flavobacteriia</taxon>
        <taxon>Flavobacteriales</taxon>
        <taxon>Weeksellaceae</taxon>
        <taxon>Chryseobacterium group</taxon>
        <taxon>Chryseobacterium</taxon>
    </lineage>
</organism>
<name>A0A085ZHD6_9FLAO</name>
<accession>A0A085ZHD6</accession>
<keyword evidence="3" id="KW-1185">Reference proteome</keyword>
<evidence type="ECO:0000313" key="2">
    <source>
        <dbReference type="EMBL" id="KFF03850.1"/>
    </source>
</evidence>
<dbReference type="InterPro" id="IPR056091">
    <property type="entry name" value="DUF7674"/>
</dbReference>
<dbReference type="Proteomes" id="UP000028703">
    <property type="component" value="Unassembled WGS sequence"/>
</dbReference>
<dbReference type="STRING" id="421531.IX38_10585"/>
<evidence type="ECO:0000313" key="3">
    <source>
        <dbReference type="Proteomes" id="UP000028703"/>
    </source>
</evidence>
<evidence type="ECO:0000259" key="1">
    <source>
        <dbReference type="Pfam" id="PF24722"/>
    </source>
</evidence>
<protein>
    <recommendedName>
        <fullName evidence="1">DUF7674 domain-containing protein</fullName>
    </recommendedName>
</protein>
<reference evidence="2 3" key="1">
    <citation type="submission" date="2014-07" db="EMBL/GenBank/DDBJ databases">
        <title>Genome of Chryseobacterium luteum DSM 18605.</title>
        <authorList>
            <person name="Stropko S.J."/>
            <person name="Pipes S.E."/>
            <person name="Newman J.D."/>
        </authorList>
    </citation>
    <scope>NUCLEOTIDE SEQUENCE [LARGE SCALE GENOMIC DNA]</scope>
    <source>
        <strain evidence="2 3">DSM 18605</strain>
    </source>
</reference>
<sequence>MNYSEAVREITEIIPDFENELAENTPQNSYSVIRIFTERIKSMVRQNDRHILFKSLQKMDKIYTNGDMTLKNAVEGIFIYSLDNFTAFCGGEYRKVIFSHISKELQQTYSRQIYNHGI</sequence>
<gene>
    <name evidence="2" type="ORF">IX38_10585</name>
</gene>
<feature type="domain" description="DUF7674" evidence="1">
    <location>
        <begin position="8"/>
        <end position="115"/>
    </location>
</feature>
<comment type="caution">
    <text evidence="2">The sequence shown here is derived from an EMBL/GenBank/DDBJ whole genome shotgun (WGS) entry which is preliminary data.</text>
</comment>
<dbReference type="RefSeq" id="WP_034704457.1">
    <property type="nucleotide sequence ID" value="NZ_JPRO01000007.1"/>
</dbReference>
<dbReference type="OrthoDB" id="707611at2"/>
<dbReference type="eggNOG" id="ENOG503397B">
    <property type="taxonomic scope" value="Bacteria"/>
</dbReference>
<dbReference type="EMBL" id="JPRO01000007">
    <property type="protein sequence ID" value="KFF03850.1"/>
    <property type="molecule type" value="Genomic_DNA"/>
</dbReference>
<proteinExistence type="predicted"/>
<dbReference type="AlphaFoldDB" id="A0A085ZHD6"/>
<dbReference type="Pfam" id="PF24722">
    <property type="entry name" value="DUF7674"/>
    <property type="match status" value="1"/>
</dbReference>